<accession>A0A1E7FEG7</accession>
<keyword evidence="3" id="KW-0067">ATP-binding</keyword>
<dbReference type="OrthoDB" id="2110130at2759"/>
<dbReference type="PROSITE" id="PS50893">
    <property type="entry name" value="ABC_TRANSPORTER_2"/>
    <property type="match status" value="2"/>
</dbReference>
<dbReference type="Pfam" id="PF00005">
    <property type="entry name" value="ABC_tran"/>
    <property type="match status" value="2"/>
</dbReference>
<feature type="domain" description="ABC transporter" evidence="6">
    <location>
        <begin position="460"/>
        <end position="681"/>
    </location>
</feature>
<evidence type="ECO:0000256" key="5">
    <source>
        <dbReference type="SAM" id="MobiDB-lite"/>
    </source>
</evidence>
<evidence type="ECO:0000259" key="6">
    <source>
        <dbReference type="PROSITE" id="PS50893"/>
    </source>
</evidence>
<dbReference type="InterPro" id="IPR027417">
    <property type="entry name" value="P-loop_NTPase"/>
</dbReference>
<evidence type="ECO:0000256" key="2">
    <source>
        <dbReference type="ARBA" id="ARBA00022741"/>
    </source>
</evidence>
<dbReference type="InterPro" id="IPR003439">
    <property type="entry name" value="ABC_transporter-like_ATP-bd"/>
</dbReference>
<reference evidence="7 8" key="1">
    <citation type="submission" date="2016-09" db="EMBL/GenBank/DDBJ databases">
        <title>Extensive genetic diversity and differential bi-allelic expression allows diatom success in the polar Southern Ocean.</title>
        <authorList>
            <consortium name="DOE Joint Genome Institute"/>
            <person name="Mock T."/>
            <person name="Otillar R.P."/>
            <person name="Strauss J."/>
            <person name="Dupont C."/>
            <person name="Frickenhaus S."/>
            <person name="Maumus F."/>
            <person name="Mcmullan M."/>
            <person name="Sanges R."/>
            <person name="Schmutz J."/>
            <person name="Toseland A."/>
            <person name="Valas R."/>
            <person name="Veluchamy A."/>
            <person name="Ward B.J."/>
            <person name="Allen A."/>
            <person name="Barry K."/>
            <person name="Falciatore A."/>
            <person name="Ferrante M."/>
            <person name="Fortunato A.E."/>
            <person name="Gloeckner G."/>
            <person name="Gruber A."/>
            <person name="Hipkin R."/>
            <person name="Janech M."/>
            <person name="Kroth P."/>
            <person name="Leese F."/>
            <person name="Lindquist E."/>
            <person name="Lyon B.R."/>
            <person name="Martin J."/>
            <person name="Mayer C."/>
            <person name="Parker M."/>
            <person name="Quesneville H."/>
            <person name="Raymond J."/>
            <person name="Uhlig C."/>
            <person name="Valentin K.U."/>
            <person name="Worden A.Z."/>
            <person name="Armbrust E.V."/>
            <person name="Bowler C."/>
            <person name="Green B."/>
            <person name="Moulton V."/>
            <person name="Van Oosterhout C."/>
            <person name="Grigoriev I."/>
        </authorList>
    </citation>
    <scope>NUCLEOTIDE SEQUENCE [LARGE SCALE GENOMIC DNA]</scope>
    <source>
        <strain evidence="7 8">CCMP1102</strain>
    </source>
</reference>
<keyword evidence="8" id="KW-1185">Reference proteome</keyword>
<keyword evidence="7" id="KW-0378">Hydrolase</keyword>
<dbReference type="InterPro" id="IPR032781">
    <property type="entry name" value="ABC_tran_Xtn"/>
</dbReference>
<evidence type="ECO:0000256" key="4">
    <source>
        <dbReference type="SAM" id="Coils"/>
    </source>
</evidence>
<sequence length="686" mass="77067">MVSSSEAVTRAQLSALDDTDCYASVWEQILSKQRRTGQSTHIWGGKGKGGRGLGRRTIQPNDVVVEDVRLQYLLRDACLLENATIKLLHNHIYCLLGRNGSGKSTLLKKMHSQMIPGWSVQWSTLYVPPKLPSEYLQLTPIQVLTKYLDECKRNSRLATESLISELENRMDCLDLENEEDEMEHLCEELSMLEDHLDFEDSSIQEQIPEFFRELGFFDHEKPCEELSPGQQKEVLLCAASVCCSFTNLMLLDEPTNDLDVHGLIRLRQLINDNLARSTTVVMVSHDVDLINDVATDIIDMHAKKLWYYPGNYDSYRLIKDQKETHQLNESLAMEKKADQLKKSLQNLKEKPTPKRKGGANKKAKSVANHRKKIERHEKSMNTVADSSSIISTEGKHLTAAQQLKLAKITKCIPDKAVQFVLPMVTSQWGEPLIIAYDVGYGTEEDVAKIEARAQDPMPELDYTELSIVKRDGFLFDCVDLCIEEGSRTCIVGPGISTSCFMNVLAKRLAPIEGTVHHPSGVSIGYCDCRAINEMISNTGQTTSALEYLSRLYPKKMDKDLRGHLTAFGLSPISQAKTPLVCLSGGETFRLALAKIILDEPPILFLEHPTSHLDVESVQALAYGLQQWNGTVLMICQDASFLRSMEGIKCVVVIPEEGKIRRIVDDDRGTRGIDAYLKTLQRKVNKI</sequence>
<dbReference type="Gene3D" id="3.40.50.300">
    <property type="entry name" value="P-loop containing nucleotide triphosphate hydrolases"/>
    <property type="match status" value="2"/>
</dbReference>
<feature type="compositionally biased region" description="Basic residues" evidence="5">
    <location>
        <begin position="353"/>
        <end position="369"/>
    </location>
</feature>
<feature type="coiled-coil region" evidence="4">
    <location>
        <begin position="163"/>
        <end position="195"/>
    </location>
</feature>
<dbReference type="PANTHER" id="PTHR19211">
    <property type="entry name" value="ATP-BINDING TRANSPORT PROTEIN-RELATED"/>
    <property type="match status" value="1"/>
</dbReference>
<feature type="region of interest" description="Disordered" evidence="5">
    <location>
        <begin position="348"/>
        <end position="369"/>
    </location>
</feature>
<dbReference type="KEGG" id="fcy:FRACYDRAFT_185024"/>
<keyword evidence="1" id="KW-0677">Repeat</keyword>
<protein>
    <submittedName>
        <fullName evidence="7">p-loop containing nucleoside triphosphate hydrolase protein</fullName>
    </submittedName>
</protein>
<evidence type="ECO:0000313" key="8">
    <source>
        <dbReference type="Proteomes" id="UP000095751"/>
    </source>
</evidence>
<dbReference type="InterPro" id="IPR050611">
    <property type="entry name" value="ABCF"/>
</dbReference>
<evidence type="ECO:0000256" key="3">
    <source>
        <dbReference type="ARBA" id="ARBA00022840"/>
    </source>
</evidence>
<dbReference type="SUPFAM" id="SSF52540">
    <property type="entry name" value="P-loop containing nucleoside triphosphate hydrolases"/>
    <property type="match status" value="2"/>
</dbReference>
<dbReference type="PANTHER" id="PTHR19211:SF117">
    <property type="entry name" value="ATP-BINDING CASSETTE SUB-FAMILY F MEMBER 3"/>
    <property type="match status" value="1"/>
</dbReference>
<dbReference type="InParanoid" id="A0A1E7FEG7"/>
<dbReference type="Pfam" id="PF12848">
    <property type="entry name" value="ABC_tran_Xtn"/>
    <property type="match status" value="1"/>
</dbReference>
<dbReference type="InterPro" id="IPR003593">
    <property type="entry name" value="AAA+_ATPase"/>
</dbReference>
<evidence type="ECO:0000313" key="7">
    <source>
        <dbReference type="EMBL" id="OEU16445.1"/>
    </source>
</evidence>
<gene>
    <name evidence="7" type="ORF">FRACYDRAFT_185024</name>
</gene>
<proteinExistence type="predicted"/>
<dbReference type="AlphaFoldDB" id="A0A1E7FEG7"/>
<dbReference type="GO" id="GO:0005524">
    <property type="term" value="F:ATP binding"/>
    <property type="evidence" value="ECO:0007669"/>
    <property type="project" value="UniProtKB-KW"/>
</dbReference>
<dbReference type="SMART" id="SM00382">
    <property type="entry name" value="AAA"/>
    <property type="match status" value="2"/>
</dbReference>
<feature type="domain" description="ABC transporter" evidence="6">
    <location>
        <begin position="63"/>
        <end position="327"/>
    </location>
</feature>
<organism evidence="7 8">
    <name type="scientific">Fragilariopsis cylindrus CCMP1102</name>
    <dbReference type="NCBI Taxonomy" id="635003"/>
    <lineage>
        <taxon>Eukaryota</taxon>
        <taxon>Sar</taxon>
        <taxon>Stramenopiles</taxon>
        <taxon>Ochrophyta</taxon>
        <taxon>Bacillariophyta</taxon>
        <taxon>Bacillariophyceae</taxon>
        <taxon>Bacillariophycidae</taxon>
        <taxon>Bacillariales</taxon>
        <taxon>Bacillariaceae</taxon>
        <taxon>Fragilariopsis</taxon>
    </lineage>
</organism>
<keyword evidence="2" id="KW-0547">Nucleotide-binding</keyword>
<name>A0A1E7FEG7_9STRA</name>
<evidence type="ECO:0000256" key="1">
    <source>
        <dbReference type="ARBA" id="ARBA00022737"/>
    </source>
</evidence>
<dbReference type="GO" id="GO:0016887">
    <property type="term" value="F:ATP hydrolysis activity"/>
    <property type="evidence" value="ECO:0007669"/>
    <property type="project" value="InterPro"/>
</dbReference>
<keyword evidence="4" id="KW-0175">Coiled coil</keyword>
<dbReference type="EMBL" id="KV784358">
    <property type="protein sequence ID" value="OEU16445.1"/>
    <property type="molecule type" value="Genomic_DNA"/>
</dbReference>
<dbReference type="Proteomes" id="UP000095751">
    <property type="component" value="Unassembled WGS sequence"/>
</dbReference>